<evidence type="ECO:0000259" key="8">
    <source>
        <dbReference type="Pfam" id="PF14322"/>
    </source>
</evidence>
<comment type="subcellular location">
    <subcellularLocation>
        <location evidence="1">Cell outer membrane</location>
    </subcellularLocation>
</comment>
<dbReference type="EMBL" id="CP115396">
    <property type="protein sequence ID" value="WBO83122.1"/>
    <property type="molecule type" value="Genomic_DNA"/>
</dbReference>
<dbReference type="Gene3D" id="1.25.40.390">
    <property type="match status" value="1"/>
</dbReference>
<keyword evidence="5" id="KW-0998">Cell outer membrane</keyword>
<dbReference type="InterPro" id="IPR011990">
    <property type="entry name" value="TPR-like_helical_dom_sf"/>
</dbReference>
<evidence type="ECO:0000256" key="2">
    <source>
        <dbReference type="ARBA" id="ARBA00006275"/>
    </source>
</evidence>
<dbReference type="Proteomes" id="UP001211872">
    <property type="component" value="Chromosome"/>
</dbReference>
<dbReference type="CDD" id="cd08977">
    <property type="entry name" value="SusD"/>
    <property type="match status" value="1"/>
</dbReference>
<feature type="signal peptide" evidence="6">
    <location>
        <begin position="1"/>
        <end position="22"/>
    </location>
</feature>
<keyword evidence="3 6" id="KW-0732">Signal</keyword>
<protein>
    <submittedName>
        <fullName evidence="9">RagB/SusD family nutrient uptake outer membrane protein</fullName>
    </submittedName>
</protein>
<evidence type="ECO:0000256" key="4">
    <source>
        <dbReference type="ARBA" id="ARBA00023136"/>
    </source>
</evidence>
<proteinExistence type="inferred from homology"/>
<feature type="domain" description="SusD-like N-terminal" evidence="8">
    <location>
        <begin position="27"/>
        <end position="235"/>
    </location>
</feature>
<feature type="domain" description="RagB/SusD" evidence="7">
    <location>
        <begin position="347"/>
        <end position="422"/>
    </location>
</feature>
<evidence type="ECO:0000313" key="9">
    <source>
        <dbReference type="EMBL" id="WBO83122.1"/>
    </source>
</evidence>
<evidence type="ECO:0000313" key="10">
    <source>
        <dbReference type="Proteomes" id="UP001211872"/>
    </source>
</evidence>
<reference evidence="9 10" key="1">
    <citation type="journal article" date="2011" name="Int. J. Syst. Evol. Microbiol.">
        <title>Hymenobacter yonginensis sp. nov., isolated from a mesotrophic artificial lake.</title>
        <authorList>
            <person name="Joung Y."/>
            <person name="Cho S.H."/>
            <person name="Kim H."/>
            <person name="Kim S.B."/>
            <person name="Joh K."/>
        </authorList>
    </citation>
    <scope>NUCLEOTIDE SEQUENCE [LARGE SCALE GENOMIC DNA]</scope>
    <source>
        <strain evidence="9 10">KCTC 22745</strain>
    </source>
</reference>
<keyword evidence="10" id="KW-1185">Reference proteome</keyword>
<name>A0ABY7PKH3_9BACT</name>
<keyword evidence="4" id="KW-0472">Membrane</keyword>
<evidence type="ECO:0000256" key="6">
    <source>
        <dbReference type="SAM" id="SignalP"/>
    </source>
</evidence>
<gene>
    <name evidence="9" type="ORF">O9Z63_12105</name>
</gene>
<dbReference type="SUPFAM" id="SSF48452">
    <property type="entry name" value="TPR-like"/>
    <property type="match status" value="1"/>
</dbReference>
<dbReference type="InterPro" id="IPR033985">
    <property type="entry name" value="SusD-like_N"/>
</dbReference>
<dbReference type="Pfam" id="PF14322">
    <property type="entry name" value="SusD-like_3"/>
    <property type="match status" value="1"/>
</dbReference>
<comment type="similarity">
    <text evidence="2">Belongs to the SusD family.</text>
</comment>
<dbReference type="Pfam" id="PF07980">
    <property type="entry name" value="SusD_RagB"/>
    <property type="match status" value="1"/>
</dbReference>
<evidence type="ECO:0000259" key="7">
    <source>
        <dbReference type="Pfam" id="PF07980"/>
    </source>
</evidence>
<evidence type="ECO:0000256" key="5">
    <source>
        <dbReference type="ARBA" id="ARBA00023237"/>
    </source>
</evidence>
<organism evidence="9 10">
    <name type="scientific">Hymenobacter yonginensis</name>
    <dbReference type="NCBI Taxonomy" id="748197"/>
    <lineage>
        <taxon>Bacteria</taxon>
        <taxon>Pseudomonadati</taxon>
        <taxon>Bacteroidota</taxon>
        <taxon>Cytophagia</taxon>
        <taxon>Cytophagales</taxon>
        <taxon>Hymenobacteraceae</taxon>
        <taxon>Hymenobacter</taxon>
    </lineage>
</organism>
<accession>A0ABY7PKH3</accession>
<evidence type="ECO:0000256" key="1">
    <source>
        <dbReference type="ARBA" id="ARBA00004442"/>
    </source>
</evidence>
<dbReference type="InterPro" id="IPR012944">
    <property type="entry name" value="SusD_RagB_dom"/>
</dbReference>
<evidence type="ECO:0000256" key="3">
    <source>
        <dbReference type="ARBA" id="ARBA00022729"/>
    </source>
</evidence>
<feature type="chain" id="PRO_5045504976" evidence="6">
    <location>
        <begin position="23"/>
        <end position="459"/>
    </location>
</feature>
<dbReference type="RefSeq" id="WP_270125479.1">
    <property type="nucleotide sequence ID" value="NZ_CP115396.1"/>
</dbReference>
<sequence>MKISSFGRTASLGLLLTLGLSACEKQLDLAPTTQVDAATALDTADKLESAIVGAYAKLDNGALYGTNFSLLPELLAPEDYVLWQGTFTSYRDVFRRLMQSNNAEATRTWQVAYQTINFTNIILEALPVVTDADLKAQYEGEARFIRGALFFELVRLYGLPFQAGASNPGVPLTLTANKTAEQASQQLARATVGEVYAQAIADLRAAETLLPEENASGSGRVNKFTAKAMLARLYLQQSNYAQARTLANDVIENSAAFLTPSVTGPFRTRNSSESLFEIQQNDQYNAGAANDGLATFFAPSDFARGDVAVLAPFLAKYEPTDARFTLLFIEDQGGRAGRIRSTKWNNFGQNIPVIRLAEMYLIRAEANRELGTSIGATPLEDVNTIRERAQATPLTAVTVADILKERQLELAFEGARIHDLRRRQLSAGTLPWNSPRLVFPIPLHDTNLNKALVQNPGYN</sequence>
<dbReference type="PROSITE" id="PS51257">
    <property type="entry name" value="PROKAR_LIPOPROTEIN"/>
    <property type="match status" value="1"/>
</dbReference>